<name>A0ABT8YKW4_9HYPH</name>
<evidence type="ECO:0000313" key="3">
    <source>
        <dbReference type="EMBL" id="MDO6963939.1"/>
    </source>
</evidence>
<dbReference type="PROSITE" id="PS51257">
    <property type="entry name" value="PROKAR_LIPOPROTEIN"/>
    <property type="match status" value="1"/>
</dbReference>
<feature type="signal peptide" evidence="1">
    <location>
        <begin position="1"/>
        <end position="18"/>
    </location>
</feature>
<sequence>MVRSYASLVVLLSASALLSGCIGGGASNDTFALTSVGAVEGPAARNRQILVPEPTALKALDSEQVVIRLSGAELQYLDKSRWSDRLPRMVQSKLVEAFENTGKLGGVGKPGEGLAIDYQIVSDIRAFEILSDGSDRARVAISVKILNDRNGSVKAQRVFSFEAPVSGTGNRAYVAALDRAFSKVSSEIVGWTLQSI</sequence>
<protein>
    <submittedName>
        <fullName evidence="3">ABC-type transport auxiliary lipoprotein family protein</fullName>
    </submittedName>
</protein>
<dbReference type="Gene3D" id="3.40.50.10610">
    <property type="entry name" value="ABC-type transport auxiliary lipoprotein component"/>
    <property type="match status" value="1"/>
</dbReference>
<dbReference type="InterPro" id="IPR005586">
    <property type="entry name" value="ABC_trans_aux"/>
</dbReference>
<gene>
    <name evidence="3" type="ORF">Q4481_08215</name>
</gene>
<feature type="chain" id="PRO_5045330063" evidence="1">
    <location>
        <begin position="19"/>
        <end position="196"/>
    </location>
</feature>
<dbReference type="SUPFAM" id="SSF159594">
    <property type="entry name" value="XCC0632-like"/>
    <property type="match status" value="1"/>
</dbReference>
<dbReference type="Pfam" id="PF03886">
    <property type="entry name" value="ABC_trans_aux"/>
    <property type="match status" value="1"/>
</dbReference>
<reference evidence="3" key="1">
    <citation type="journal article" date="2015" name="Int. J. Syst. Evol. Microbiol.">
        <title>Rhizobium alvei sp. nov., isolated from a freshwater river.</title>
        <authorList>
            <person name="Sheu S.Y."/>
            <person name="Huang H.W."/>
            <person name="Young C.C."/>
            <person name="Chen W.M."/>
        </authorList>
    </citation>
    <scope>NUCLEOTIDE SEQUENCE</scope>
    <source>
        <strain evidence="3">TNR-22</strain>
    </source>
</reference>
<feature type="domain" description="ABC-type transport auxiliary lipoprotein component" evidence="2">
    <location>
        <begin position="38"/>
        <end position="189"/>
    </location>
</feature>
<evidence type="ECO:0000259" key="2">
    <source>
        <dbReference type="Pfam" id="PF03886"/>
    </source>
</evidence>
<accession>A0ABT8YKW4</accession>
<dbReference type="RefSeq" id="WP_304376079.1">
    <property type="nucleotide sequence ID" value="NZ_JAUOZU010000006.1"/>
</dbReference>
<organism evidence="3 4">
    <name type="scientific">Rhizobium alvei</name>
    <dbReference type="NCBI Taxonomy" id="1132659"/>
    <lineage>
        <taxon>Bacteria</taxon>
        <taxon>Pseudomonadati</taxon>
        <taxon>Pseudomonadota</taxon>
        <taxon>Alphaproteobacteria</taxon>
        <taxon>Hyphomicrobiales</taxon>
        <taxon>Rhizobiaceae</taxon>
        <taxon>Rhizobium/Agrobacterium group</taxon>
        <taxon>Rhizobium</taxon>
    </lineage>
</organism>
<keyword evidence="4" id="KW-1185">Reference proteome</keyword>
<evidence type="ECO:0000313" key="4">
    <source>
        <dbReference type="Proteomes" id="UP001174932"/>
    </source>
</evidence>
<comment type="caution">
    <text evidence="3">The sequence shown here is derived from an EMBL/GenBank/DDBJ whole genome shotgun (WGS) entry which is preliminary data.</text>
</comment>
<dbReference type="Proteomes" id="UP001174932">
    <property type="component" value="Unassembled WGS sequence"/>
</dbReference>
<proteinExistence type="predicted"/>
<evidence type="ECO:0000256" key="1">
    <source>
        <dbReference type="SAM" id="SignalP"/>
    </source>
</evidence>
<reference evidence="3" key="2">
    <citation type="submission" date="2023-07" db="EMBL/GenBank/DDBJ databases">
        <authorList>
            <person name="Shen H."/>
        </authorList>
    </citation>
    <scope>NUCLEOTIDE SEQUENCE</scope>
    <source>
        <strain evidence="3">TNR-22</strain>
    </source>
</reference>
<keyword evidence="3" id="KW-0449">Lipoprotein</keyword>
<dbReference type="EMBL" id="JAUOZU010000006">
    <property type="protein sequence ID" value="MDO6963939.1"/>
    <property type="molecule type" value="Genomic_DNA"/>
</dbReference>
<keyword evidence="1" id="KW-0732">Signal</keyword>